<comment type="caution">
    <text evidence="2">The sequence shown here is derived from an EMBL/GenBank/DDBJ whole genome shotgun (WGS) entry which is preliminary data.</text>
</comment>
<organism evidence="2 3">
    <name type="scientific">Janthinobacterium fluminis</name>
    <dbReference type="NCBI Taxonomy" id="2987524"/>
    <lineage>
        <taxon>Bacteria</taxon>
        <taxon>Pseudomonadati</taxon>
        <taxon>Pseudomonadota</taxon>
        <taxon>Betaproteobacteria</taxon>
        <taxon>Burkholderiales</taxon>
        <taxon>Oxalobacteraceae</taxon>
        <taxon>Janthinobacterium</taxon>
    </lineage>
</organism>
<sequence>MQQEISTDAGQVLGVVGRSGSGKTTLLEFLVTQLSSRGLRVNVIKHSHHDLVLEPAHKDSARLRMVGAAEVLVASPFRYAIMHELRGAPEPTLAEQIARLAPADLTLVEGFKLTPIAKLEVFRPALGQAPLYPHDPNIVAVASDMPVPFDVPDGVAWLDLNAPQQVLAWLLSGVKHPTRPSIPG</sequence>
<feature type="domain" description="Molybdopterin-guanine dinucleotide biosynthesis protein B (MobB)" evidence="1">
    <location>
        <begin position="12"/>
        <end position="144"/>
    </location>
</feature>
<name>A0ABT5JZ16_9BURK</name>
<accession>A0ABT5JZ16</accession>
<dbReference type="CDD" id="cd03116">
    <property type="entry name" value="MobB"/>
    <property type="match status" value="1"/>
</dbReference>
<dbReference type="RefSeq" id="WP_273670110.1">
    <property type="nucleotide sequence ID" value="NZ_JAQQXR010000002.1"/>
</dbReference>
<dbReference type="Proteomes" id="UP001221208">
    <property type="component" value="Unassembled WGS sequence"/>
</dbReference>
<evidence type="ECO:0000313" key="2">
    <source>
        <dbReference type="EMBL" id="MDC8757435.1"/>
    </source>
</evidence>
<dbReference type="InterPro" id="IPR004435">
    <property type="entry name" value="MobB_dom"/>
</dbReference>
<dbReference type="Gene3D" id="3.40.50.300">
    <property type="entry name" value="P-loop containing nucleotide triphosphate hydrolases"/>
    <property type="match status" value="1"/>
</dbReference>
<dbReference type="InterPro" id="IPR027417">
    <property type="entry name" value="P-loop_NTPase"/>
</dbReference>
<evidence type="ECO:0000259" key="1">
    <source>
        <dbReference type="Pfam" id="PF03205"/>
    </source>
</evidence>
<gene>
    <name evidence="2" type="primary">mobB</name>
    <name evidence="2" type="ORF">OIK44_07530</name>
</gene>
<dbReference type="EMBL" id="JAQQXR010000002">
    <property type="protein sequence ID" value="MDC8757435.1"/>
    <property type="molecule type" value="Genomic_DNA"/>
</dbReference>
<dbReference type="InterPro" id="IPR052539">
    <property type="entry name" value="MGD_biosynthesis_adapter"/>
</dbReference>
<keyword evidence="3" id="KW-1185">Reference proteome</keyword>
<dbReference type="Pfam" id="PF03205">
    <property type="entry name" value="MobB"/>
    <property type="match status" value="1"/>
</dbReference>
<reference evidence="2 3" key="1">
    <citation type="submission" date="2022-10" db="EMBL/GenBank/DDBJ databases">
        <title>Janthinobacterium sp. hw3 Genome sequencing.</title>
        <authorList>
            <person name="Park S."/>
        </authorList>
    </citation>
    <scope>NUCLEOTIDE SEQUENCE [LARGE SCALE GENOMIC DNA]</scope>
    <source>
        <strain evidence="3">hw3</strain>
    </source>
</reference>
<dbReference type="NCBIfam" id="TIGR00176">
    <property type="entry name" value="mobB"/>
    <property type="match status" value="1"/>
</dbReference>
<dbReference type="PANTHER" id="PTHR40072:SF1">
    <property type="entry name" value="MOLYBDOPTERIN-GUANINE DINUCLEOTIDE BIOSYNTHESIS ADAPTER PROTEIN"/>
    <property type="match status" value="1"/>
</dbReference>
<protein>
    <submittedName>
        <fullName evidence="2">Molybdopterin-guanine dinucleotide biosynthesis protein B</fullName>
    </submittedName>
</protein>
<proteinExistence type="predicted"/>
<evidence type="ECO:0000313" key="3">
    <source>
        <dbReference type="Proteomes" id="UP001221208"/>
    </source>
</evidence>
<dbReference type="PANTHER" id="PTHR40072">
    <property type="entry name" value="MOLYBDOPTERIN-GUANINE DINUCLEOTIDE BIOSYNTHESIS ADAPTER PROTEIN-RELATED"/>
    <property type="match status" value="1"/>
</dbReference>
<dbReference type="SUPFAM" id="SSF52540">
    <property type="entry name" value="P-loop containing nucleoside triphosphate hydrolases"/>
    <property type="match status" value="1"/>
</dbReference>